<evidence type="ECO:0000313" key="2">
    <source>
        <dbReference type="EMBL" id="CAH9071187.1"/>
    </source>
</evidence>
<dbReference type="EMBL" id="CAMAPE010000006">
    <property type="protein sequence ID" value="CAH9071187.1"/>
    <property type="molecule type" value="Genomic_DNA"/>
</dbReference>
<feature type="compositionally biased region" description="Polar residues" evidence="1">
    <location>
        <begin position="56"/>
        <end position="71"/>
    </location>
</feature>
<proteinExistence type="predicted"/>
<gene>
    <name evidence="2" type="ORF">CEURO_LOCUS3933</name>
</gene>
<protein>
    <submittedName>
        <fullName evidence="2">Uncharacterized protein</fullName>
    </submittedName>
</protein>
<name>A0A9P0YQC8_CUSEU</name>
<evidence type="ECO:0000313" key="3">
    <source>
        <dbReference type="Proteomes" id="UP001152484"/>
    </source>
</evidence>
<reference evidence="2" key="1">
    <citation type="submission" date="2022-07" db="EMBL/GenBank/DDBJ databases">
        <authorList>
            <person name="Macas J."/>
            <person name="Novak P."/>
            <person name="Neumann P."/>
        </authorList>
    </citation>
    <scope>NUCLEOTIDE SEQUENCE</scope>
</reference>
<dbReference type="Proteomes" id="UP001152484">
    <property type="component" value="Unassembled WGS sequence"/>
</dbReference>
<sequence>MILICSTIPIITGNEEPIHWYLSNSKFNRNRRTRCEASPRLLNSYSWNRANSISTDGPSLLHSQSEPSSRTTHLHPFRHQRKRSDRHCKKTLTWAEIVRWDANKCGAQASTSTTILKT</sequence>
<organism evidence="2 3">
    <name type="scientific">Cuscuta europaea</name>
    <name type="common">European dodder</name>
    <dbReference type="NCBI Taxonomy" id="41803"/>
    <lineage>
        <taxon>Eukaryota</taxon>
        <taxon>Viridiplantae</taxon>
        <taxon>Streptophyta</taxon>
        <taxon>Embryophyta</taxon>
        <taxon>Tracheophyta</taxon>
        <taxon>Spermatophyta</taxon>
        <taxon>Magnoliopsida</taxon>
        <taxon>eudicotyledons</taxon>
        <taxon>Gunneridae</taxon>
        <taxon>Pentapetalae</taxon>
        <taxon>asterids</taxon>
        <taxon>lamiids</taxon>
        <taxon>Solanales</taxon>
        <taxon>Convolvulaceae</taxon>
        <taxon>Cuscuteae</taxon>
        <taxon>Cuscuta</taxon>
        <taxon>Cuscuta subgen. Cuscuta</taxon>
    </lineage>
</organism>
<comment type="caution">
    <text evidence="2">The sequence shown here is derived from an EMBL/GenBank/DDBJ whole genome shotgun (WGS) entry which is preliminary data.</text>
</comment>
<feature type="region of interest" description="Disordered" evidence="1">
    <location>
        <begin position="56"/>
        <end position="83"/>
    </location>
</feature>
<feature type="compositionally biased region" description="Basic residues" evidence="1">
    <location>
        <begin position="72"/>
        <end position="83"/>
    </location>
</feature>
<dbReference type="AlphaFoldDB" id="A0A9P0YQC8"/>
<keyword evidence="3" id="KW-1185">Reference proteome</keyword>
<accession>A0A9P0YQC8</accession>
<evidence type="ECO:0000256" key="1">
    <source>
        <dbReference type="SAM" id="MobiDB-lite"/>
    </source>
</evidence>